<organism evidence="3 4">
    <name type="scientific">Roridomyces roridus</name>
    <dbReference type="NCBI Taxonomy" id="1738132"/>
    <lineage>
        <taxon>Eukaryota</taxon>
        <taxon>Fungi</taxon>
        <taxon>Dikarya</taxon>
        <taxon>Basidiomycota</taxon>
        <taxon>Agaricomycotina</taxon>
        <taxon>Agaricomycetes</taxon>
        <taxon>Agaricomycetidae</taxon>
        <taxon>Agaricales</taxon>
        <taxon>Marasmiineae</taxon>
        <taxon>Mycenaceae</taxon>
        <taxon>Roridomyces</taxon>
    </lineage>
</organism>
<feature type="compositionally biased region" description="Basic and acidic residues" evidence="1">
    <location>
        <begin position="28"/>
        <end position="50"/>
    </location>
</feature>
<evidence type="ECO:0000256" key="2">
    <source>
        <dbReference type="SAM" id="SignalP"/>
    </source>
</evidence>
<evidence type="ECO:0000256" key="1">
    <source>
        <dbReference type="SAM" id="MobiDB-lite"/>
    </source>
</evidence>
<gene>
    <name evidence="3" type="ORF">FB45DRAFT_386674</name>
</gene>
<proteinExistence type="predicted"/>
<dbReference type="AlphaFoldDB" id="A0AAD7B240"/>
<feature type="compositionally biased region" description="Low complexity" evidence="1">
    <location>
        <begin position="91"/>
        <end position="103"/>
    </location>
</feature>
<feature type="chain" id="PRO_5042000925" description="Secreted protein" evidence="2">
    <location>
        <begin position="24"/>
        <end position="141"/>
    </location>
</feature>
<dbReference type="Proteomes" id="UP001221142">
    <property type="component" value="Unassembled WGS sequence"/>
</dbReference>
<dbReference type="EMBL" id="JARKIF010000045">
    <property type="protein sequence ID" value="KAJ7608379.1"/>
    <property type="molecule type" value="Genomic_DNA"/>
</dbReference>
<feature type="region of interest" description="Disordered" evidence="1">
    <location>
        <begin position="24"/>
        <end position="141"/>
    </location>
</feature>
<feature type="signal peptide" evidence="2">
    <location>
        <begin position="1"/>
        <end position="23"/>
    </location>
</feature>
<evidence type="ECO:0000313" key="4">
    <source>
        <dbReference type="Proteomes" id="UP001221142"/>
    </source>
</evidence>
<keyword evidence="2" id="KW-0732">Signal</keyword>
<evidence type="ECO:0008006" key="5">
    <source>
        <dbReference type="Google" id="ProtNLM"/>
    </source>
</evidence>
<comment type="caution">
    <text evidence="3">The sequence shown here is derived from an EMBL/GenBank/DDBJ whole genome shotgun (WGS) entry which is preliminary data.</text>
</comment>
<sequence>MLILPRGLPSLLVILHLSGLSTLRSRTRRPEHEERRKVAAAEGCRQRPIVDNEVSGTMSMYAAGHPRRGRPSGRGGVLPDVASVRRKSLGSSSSSCAHPDSSSFRCSMMAPQMSATHHGNAAQRQRAWGSLGEVTPSEAPT</sequence>
<name>A0AAD7B240_9AGAR</name>
<keyword evidence="4" id="KW-1185">Reference proteome</keyword>
<reference evidence="3" key="1">
    <citation type="submission" date="2023-03" db="EMBL/GenBank/DDBJ databases">
        <title>Massive genome expansion in bonnet fungi (Mycena s.s.) driven by repeated elements and novel gene families across ecological guilds.</title>
        <authorList>
            <consortium name="Lawrence Berkeley National Laboratory"/>
            <person name="Harder C.B."/>
            <person name="Miyauchi S."/>
            <person name="Viragh M."/>
            <person name="Kuo A."/>
            <person name="Thoen E."/>
            <person name="Andreopoulos B."/>
            <person name="Lu D."/>
            <person name="Skrede I."/>
            <person name="Drula E."/>
            <person name="Henrissat B."/>
            <person name="Morin E."/>
            <person name="Kohler A."/>
            <person name="Barry K."/>
            <person name="LaButti K."/>
            <person name="Morin E."/>
            <person name="Salamov A."/>
            <person name="Lipzen A."/>
            <person name="Mereny Z."/>
            <person name="Hegedus B."/>
            <person name="Baldrian P."/>
            <person name="Stursova M."/>
            <person name="Weitz H."/>
            <person name="Taylor A."/>
            <person name="Grigoriev I.V."/>
            <person name="Nagy L.G."/>
            <person name="Martin F."/>
            <person name="Kauserud H."/>
        </authorList>
    </citation>
    <scope>NUCLEOTIDE SEQUENCE</scope>
    <source>
        <strain evidence="3">9284</strain>
    </source>
</reference>
<accession>A0AAD7B240</accession>
<protein>
    <recommendedName>
        <fullName evidence="5">Secreted protein</fullName>
    </recommendedName>
</protein>
<evidence type="ECO:0000313" key="3">
    <source>
        <dbReference type="EMBL" id="KAJ7608379.1"/>
    </source>
</evidence>